<evidence type="ECO:0000313" key="3">
    <source>
        <dbReference type="WBParaSite" id="SMRG1_69810.1"/>
    </source>
</evidence>
<feature type="chain" id="PRO_5041690749" evidence="1">
    <location>
        <begin position="26"/>
        <end position="115"/>
    </location>
</feature>
<evidence type="ECO:0000313" key="2">
    <source>
        <dbReference type="Proteomes" id="UP000050790"/>
    </source>
</evidence>
<reference evidence="3" key="1">
    <citation type="submission" date="2023-11" db="UniProtKB">
        <authorList>
            <consortium name="WormBaseParasite"/>
        </authorList>
    </citation>
    <scope>IDENTIFICATION</scope>
</reference>
<dbReference type="AlphaFoldDB" id="A0AA85A812"/>
<keyword evidence="1" id="KW-0732">Signal</keyword>
<accession>A0AA85A812</accession>
<protein>
    <submittedName>
        <fullName evidence="3">Uncharacterized protein</fullName>
    </submittedName>
</protein>
<name>A0AA85A812_9TREM</name>
<proteinExistence type="predicted"/>
<evidence type="ECO:0000256" key="1">
    <source>
        <dbReference type="SAM" id="SignalP"/>
    </source>
</evidence>
<feature type="signal peptide" evidence="1">
    <location>
        <begin position="1"/>
        <end position="25"/>
    </location>
</feature>
<dbReference type="Proteomes" id="UP000050790">
    <property type="component" value="Unassembled WGS sequence"/>
</dbReference>
<dbReference type="WBParaSite" id="SMRG1_69810.1">
    <property type="protein sequence ID" value="SMRG1_69810.1"/>
    <property type="gene ID" value="SMRG1_69810"/>
</dbReference>
<sequence length="115" mass="13265">MISQLVTFNVALVLLFTFNMMKIEAYTYLASIKFDDSGEMYISLGNVNISLSSDYELTISDKDCTKTLSLKPPTEEENLFKHGYRPGSSLCKSWFLMKRHHKKRRTECLLSDLLL</sequence>
<organism evidence="2 3">
    <name type="scientific">Schistosoma margrebowiei</name>
    <dbReference type="NCBI Taxonomy" id="48269"/>
    <lineage>
        <taxon>Eukaryota</taxon>
        <taxon>Metazoa</taxon>
        <taxon>Spiralia</taxon>
        <taxon>Lophotrochozoa</taxon>
        <taxon>Platyhelminthes</taxon>
        <taxon>Trematoda</taxon>
        <taxon>Digenea</taxon>
        <taxon>Strigeidida</taxon>
        <taxon>Schistosomatoidea</taxon>
        <taxon>Schistosomatidae</taxon>
        <taxon>Schistosoma</taxon>
    </lineage>
</organism>